<evidence type="ECO:0000313" key="2">
    <source>
        <dbReference type="EMBL" id="MBB4275623.1"/>
    </source>
</evidence>
<comment type="caution">
    <text evidence="2">The sequence shown here is derived from an EMBL/GenBank/DDBJ whole genome shotgun (WGS) entry which is preliminary data.</text>
</comment>
<reference evidence="2 3" key="1">
    <citation type="submission" date="2020-08" db="EMBL/GenBank/DDBJ databases">
        <title>Genomic Encyclopedia of Type Strains, Phase IV (KMG-V): Genome sequencing to study the core and pangenomes of soil and plant-associated prokaryotes.</title>
        <authorList>
            <person name="Whitman W."/>
        </authorList>
    </citation>
    <scope>NUCLEOTIDE SEQUENCE [LARGE SCALE GENOMIC DNA]</scope>
    <source>
        <strain evidence="2 3">SEMIA 402</strain>
    </source>
</reference>
<dbReference type="AlphaFoldDB" id="A0A7W6RNC0"/>
<evidence type="ECO:0000313" key="3">
    <source>
        <dbReference type="Proteomes" id="UP000533641"/>
    </source>
</evidence>
<feature type="region of interest" description="Disordered" evidence="1">
    <location>
        <begin position="1"/>
        <end position="30"/>
    </location>
</feature>
<evidence type="ECO:0000256" key="1">
    <source>
        <dbReference type="SAM" id="MobiDB-lite"/>
    </source>
</evidence>
<dbReference type="Proteomes" id="UP000533641">
    <property type="component" value="Unassembled WGS sequence"/>
</dbReference>
<organism evidence="2 3">
    <name type="scientific">Rhizobium mongolense</name>
    <dbReference type="NCBI Taxonomy" id="57676"/>
    <lineage>
        <taxon>Bacteria</taxon>
        <taxon>Pseudomonadati</taxon>
        <taxon>Pseudomonadota</taxon>
        <taxon>Alphaproteobacteria</taxon>
        <taxon>Hyphomicrobiales</taxon>
        <taxon>Rhizobiaceae</taxon>
        <taxon>Rhizobium/Agrobacterium group</taxon>
        <taxon>Rhizobium</taxon>
    </lineage>
</organism>
<name>A0A7W6RNC0_9HYPH</name>
<feature type="compositionally biased region" description="Polar residues" evidence="1">
    <location>
        <begin position="1"/>
        <end position="11"/>
    </location>
</feature>
<dbReference type="EMBL" id="JACIGM010000006">
    <property type="protein sequence ID" value="MBB4275623.1"/>
    <property type="molecule type" value="Genomic_DNA"/>
</dbReference>
<protein>
    <submittedName>
        <fullName evidence="2">Uncharacterized protein</fullName>
    </submittedName>
</protein>
<proteinExistence type="predicted"/>
<gene>
    <name evidence="2" type="ORF">GGE12_003412</name>
</gene>
<accession>A0A7W6RNC0</accession>
<sequence>MARAVHSTQGLAQMRPYAVKGGPNGDRHRWHANPAERETQIAAACLRGTSSTFGAQAGEYDLKAAVPDRPLQLWNLNLADGRKTGFRRMAIPEADGCVQSSIVRRYVTIVAPMTQPGTVVP</sequence>